<protein>
    <recommendedName>
        <fullName evidence="1">Reverse transcriptase Ty1/copia-type domain-containing protein</fullName>
    </recommendedName>
</protein>
<keyword evidence="3" id="KW-1185">Reference proteome</keyword>
<evidence type="ECO:0000313" key="2">
    <source>
        <dbReference type="EMBL" id="KAK6136241.1"/>
    </source>
</evidence>
<accession>A0ABR0VPW5</accession>
<reference evidence="2 3" key="1">
    <citation type="journal article" date="2021" name="Comput. Struct. Biotechnol. J.">
        <title>De novo genome assembly of the potent medicinal plant Rehmannia glutinosa using nanopore technology.</title>
        <authorList>
            <person name="Ma L."/>
            <person name="Dong C."/>
            <person name="Song C."/>
            <person name="Wang X."/>
            <person name="Zheng X."/>
            <person name="Niu Y."/>
            <person name="Chen S."/>
            <person name="Feng W."/>
        </authorList>
    </citation>
    <scope>NUCLEOTIDE SEQUENCE [LARGE SCALE GENOMIC DNA]</scope>
    <source>
        <strain evidence="2">DH-2019</strain>
    </source>
</reference>
<evidence type="ECO:0000313" key="3">
    <source>
        <dbReference type="Proteomes" id="UP001318860"/>
    </source>
</evidence>
<gene>
    <name evidence="2" type="ORF">DH2020_030004</name>
</gene>
<evidence type="ECO:0000259" key="1">
    <source>
        <dbReference type="Pfam" id="PF07727"/>
    </source>
</evidence>
<dbReference type="EMBL" id="JABTTQ020001047">
    <property type="protein sequence ID" value="KAK6136241.1"/>
    <property type="molecule type" value="Genomic_DNA"/>
</dbReference>
<organism evidence="2 3">
    <name type="scientific">Rehmannia glutinosa</name>
    <name type="common">Chinese foxglove</name>
    <dbReference type="NCBI Taxonomy" id="99300"/>
    <lineage>
        <taxon>Eukaryota</taxon>
        <taxon>Viridiplantae</taxon>
        <taxon>Streptophyta</taxon>
        <taxon>Embryophyta</taxon>
        <taxon>Tracheophyta</taxon>
        <taxon>Spermatophyta</taxon>
        <taxon>Magnoliopsida</taxon>
        <taxon>eudicotyledons</taxon>
        <taxon>Gunneridae</taxon>
        <taxon>Pentapetalae</taxon>
        <taxon>asterids</taxon>
        <taxon>lamiids</taxon>
        <taxon>Lamiales</taxon>
        <taxon>Orobanchaceae</taxon>
        <taxon>Rehmannieae</taxon>
        <taxon>Rehmannia</taxon>
    </lineage>
</organism>
<dbReference type="Proteomes" id="UP001318860">
    <property type="component" value="Unassembled WGS sequence"/>
</dbReference>
<dbReference type="InterPro" id="IPR043502">
    <property type="entry name" value="DNA/RNA_pol_sf"/>
</dbReference>
<name>A0ABR0VPW5_REHGL</name>
<feature type="domain" description="Reverse transcriptase Ty1/copia-type" evidence="1">
    <location>
        <begin position="23"/>
        <end position="118"/>
    </location>
</feature>
<dbReference type="Pfam" id="PF07727">
    <property type="entry name" value="RVT_2"/>
    <property type="match status" value="1"/>
</dbReference>
<comment type="caution">
    <text evidence="2">The sequence shown here is derived from an EMBL/GenBank/DDBJ whole genome shotgun (WGS) entry which is preliminary data.</text>
</comment>
<dbReference type="SUPFAM" id="SSF56672">
    <property type="entry name" value="DNA/RNA polymerases"/>
    <property type="match status" value="1"/>
</dbReference>
<sequence length="156" mass="18166">MNSNNSEKWYDAMKEELKSMYDNRVWDLVELPESSKRVGYKWVFKTKRDSNGNIERYKARLVAKGFTQKDGIDYKDTFSPVSKKDSLRIVMALVAHYDLELHQMDVKTAFLNGDLEEEESRGSKFIILVLYVDDILLANDVGLLCDVKKFSLRILK</sequence>
<proteinExistence type="predicted"/>
<dbReference type="InterPro" id="IPR013103">
    <property type="entry name" value="RVT_2"/>
</dbReference>